<dbReference type="EMBL" id="CP039898">
    <property type="protein sequence ID" value="QCL82239.1"/>
    <property type="molecule type" value="Genomic_DNA"/>
</dbReference>
<keyword evidence="1" id="KW-0472">Membrane</keyword>
<evidence type="ECO:0000313" key="2">
    <source>
        <dbReference type="EMBL" id="QCL82239.1"/>
    </source>
</evidence>
<keyword evidence="1" id="KW-0812">Transmembrane</keyword>
<proteinExistence type="predicted"/>
<keyword evidence="1" id="KW-1133">Transmembrane helix</keyword>
<evidence type="ECO:0000313" key="3">
    <source>
        <dbReference type="Proteomes" id="UP000298579"/>
    </source>
</evidence>
<dbReference type="Proteomes" id="UP000298579">
    <property type="component" value="Chromosome linear"/>
</dbReference>
<gene>
    <name evidence="2" type="ORF">CFBP5877_24720</name>
</gene>
<accession>A0AAE6BGL5</accession>
<reference evidence="2 3" key="1">
    <citation type="submission" date="2019-04" db="EMBL/GenBank/DDBJ databases">
        <title>Complete genome sequence of Agrobacterium tumefaciens CFBP5877.</title>
        <authorList>
            <person name="Huang Y.-Y."/>
            <person name="Chiang H.-Y."/>
            <person name="Chou L."/>
            <person name="Lai E.-M."/>
            <person name="Kuo C.-H."/>
        </authorList>
    </citation>
    <scope>NUCLEOTIDE SEQUENCE [LARGE SCALE GENOMIC DNA]</scope>
    <source>
        <strain evidence="2 3">CFBP5877</strain>
    </source>
</reference>
<name>A0AAE6BGL5_AGRTU</name>
<protein>
    <submittedName>
        <fullName evidence="2">Uncharacterized protein</fullName>
    </submittedName>
</protein>
<organism evidence="2 3">
    <name type="scientific">Agrobacterium tumefaciens</name>
    <dbReference type="NCBI Taxonomy" id="358"/>
    <lineage>
        <taxon>Bacteria</taxon>
        <taxon>Pseudomonadati</taxon>
        <taxon>Pseudomonadota</taxon>
        <taxon>Alphaproteobacteria</taxon>
        <taxon>Hyphomicrobiales</taxon>
        <taxon>Rhizobiaceae</taxon>
        <taxon>Rhizobium/Agrobacterium group</taxon>
        <taxon>Agrobacterium</taxon>
        <taxon>Agrobacterium tumefaciens complex</taxon>
    </lineage>
</organism>
<feature type="transmembrane region" description="Helical" evidence="1">
    <location>
        <begin position="106"/>
        <end position="133"/>
    </location>
</feature>
<dbReference type="AlphaFoldDB" id="A0AAE6BGL5"/>
<evidence type="ECO:0000256" key="1">
    <source>
        <dbReference type="SAM" id="Phobius"/>
    </source>
</evidence>
<sequence>MPRTTKRLLDKLREVEALRDEGRSPPRGMLSRFGRGMVAFLRDYVRILAFLLSVGPFPRLSKIIAAIGLAVSGPGVLYKVIEAIIAGEVRNRGAVIATAKEEPFEFYTMTLIVGLGAAFITALGVAAFLVLILKGRPSRSE</sequence>